<dbReference type="AlphaFoldDB" id="A0A1C7MAI4"/>
<accession>A0A1C7MAI4</accession>
<name>A0A1C7MAI4_GRIFR</name>
<keyword evidence="2" id="KW-1185">Reference proteome</keyword>
<proteinExistence type="predicted"/>
<evidence type="ECO:0000313" key="1">
    <source>
        <dbReference type="EMBL" id="OBZ73913.1"/>
    </source>
</evidence>
<sequence length="130" mass="14472">MAYADYTWGVTCGRKVLSASRRVCPSYGVTPSLPATANIGPTDDHRISHLREFHLALGEERIPPKHLSMFVKYLLLIFPSSTLFNSDNPSANKCHHEFRLKLQDGAGLETLEYHEDDAKLGLLSTTSDVN</sequence>
<dbReference type="EMBL" id="LUGG01000006">
    <property type="protein sequence ID" value="OBZ73913.1"/>
    <property type="molecule type" value="Genomic_DNA"/>
</dbReference>
<evidence type="ECO:0000313" key="2">
    <source>
        <dbReference type="Proteomes" id="UP000092993"/>
    </source>
</evidence>
<gene>
    <name evidence="1" type="ORF">A0H81_06358</name>
</gene>
<organism evidence="1 2">
    <name type="scientific">Grifola frondosa</name>
    <name type="common">Maitake</name>
    <name type="synonym">Polyporus frondosus</name>
    <dbReference type="NCBI Taxonomy" id="5627"/>
    <lineage>
        <taxon>Eukaryota</taxon>
        <taxon>Fungi</taxon>
        <taxon>Dikarya</taxon>
        <taxon>Basidiomycota</taxon>
        <taxon>Agaricomycotina</taxon>
        <taxon>Agaricomycetes</taxon>
        <taxon>Polyporales</taxon>
        <taxon>Grifolaceae</taxon>
        <taxon>Grifola</taxon>
    </lineage>
</organism>
<reference evidence="1 2" key="1">
    <citation type="submission" date="2016-03" db="EMBL/GenBank/DDBJ databases">
        <title>Whole genome sequencing of Grifola frondosa 9006-11.</title>
        <authorList>
            <person name="Min B."/>
            <person name="Park H."/>
            <person name="Kim J.-G."/>
            <person name="Cho H."/>
            <person name="Oh Y.-L."/>
            <person name="Kong W.-S."/>
            <person name="Choi I.-G."/>
        </authorList>
    </citation>
    <scope>NUCLEOTIDE SEQUENCE [LARGE SCALE GENOMIC DNA]</scope>
    <source>
        <strain evidence="1 2">9006-11</strain>
    </source>
</reference>
<comment type="caution">
    <text evidence="1">The sequence shown here is derived from an EMBL/GenBank/DDBJ whole genome shotgun (WGS) entry which is preliminary data.</text>
</comment>
<dbReference type="Proteomes" id="UP000092993">
    <property type="component" value="Unassembled WGS sequence"/>
</dbReference>
<protein>
    <submittedName>
        <fullName evidence="1">Uncharacterized protein</fullName>
    </submittedName>
</protein>